<reference evidence="4" key="1">
    <citation type="submission" date="2023-06" db="EMBL/GenBank/DDBJ databases">
        <title>Genomic of Agaribacillus aureum.</title>
        <authorList>
            <person name="Wang G."/>
        </authorList>
    </citation>
    <scope>NUCLEOTIDE SEQUENCE</scope>
    <source>
        <strain evidence="4">BMA12</strain>
    </source>
</reference>
<comment type="similarity">
    <text evidence="1">Belongs to the short-chain dehydrogenases/reductases (SDR) family.</text>
</comment>
<evidence type="ECO:0000256" key="2">
    <source>
        <dbReference type="ARBA" id="ARBA00022857"/>
    </source>
</evidence>
<evidence type="ECO:0000313" key="4">
    <source>
        <dbReference type="EMBL" id="MDN5216966.1"/>
    </source>
</evidence>
<proteinExistence type="inferred from homology"/>
<dbReference type="InterPro" id="IPR036291">
    <property type="entry name" value="NAD(P)-bd_dom_sf"/>
</dbReference>
<evidence type="ECO:0000256" key="3">
    <source>
        <dbReference type="ARBA" id="ARBA00023002"/>
    </source>
</evidence>
<comment type="caution">
    <text evidence="4">The sequence shown here is derived from an EMBL/GenBank/DDBJ whole genome shotgun (WGS) entry which is preliminary data.</text>
</comment>
<name>A0ABT8LKL6_9BACT</name>
<dbReference type="InterPro" id="IPR002347">
    <property type="entry name" value="SDR_fam"/>
</dbReference>
<dbReference type="PANTHER" id="PTHR43618:SF8">
    <property type="entry name" value="7ALPHA-HYDROXYSTEROID DEHYDROGENASE"/>
    <property type="match status" value="1"/>
</dbReference>
<evidence type="ECO:0000256" key="1">
    <source>
        <dbReference type="ARBA" id="ARBA00006484"/>
    </source>
</evidence>
<accession>A0ABT8LKL6</accession>
<sequence>MGLADFKLDGKVALVTGGGSGIGLGIAKSYIDAGAKVVIVGRTESNLQEACETMGENAAYYVYDITRQAGIPDLVTTIEKEQGVIRILVNNAGVHLKAHTSETSDEAFLKVIQTHVLSSFTLSREVAARMAANNIAGSIIMISSMTGIMALDRVVAYTTAKTAMLGLMRGLLADYATHGIRVNAIAPGWIESRMLHQALDNDLPRKDKILNRIPFNKFGHPQDIGNAAIFLGSNASAYVSGVLLPVDGGAAVGF</sequence>
<evidence type="ECO:0000313" key="5">
    <source>
        <dbReference type="Proteomes" id="UP001172083"/>
    </source>
</evidence>
<protein>
    <submittedName>
        <fullName evidence="4">SDR family oxidoreductase</fullName>
    </submittedName>
</protein>
<dbReference type="InterPro" id="IPR052178">
    <property type="entry name" value="Sec_Metab_Biosynth_SDR"/>
</dbReference>
<dbReference type="PRINTS" id="PR00081">
    <property type="entry name" value="GDHRDH"/>
</dbReference>
<organism evidence="4 5">
    <name type="scientific">Agaribacillus aureus</name>
    <dbReference type="NCBI Taxonomy" id="3051825"/>
    <lineage>
        <taxon>Bacteria</taxon>
        <taxon>Pseudomonadati</taxon>
        <taxon>Bacteroidota</taxon>
        <taxon>Cytophagia</taxon>
        <taxon>Cytophagales</taxon>
        <taxon>Splendidivirgaceae</taxon>
        <taxon>Agaribacillus</taxon>
    </lineage>
</organism>
<dbReference type="PANTHER" id="PTHR43618">
    <property type="entry name" value="7-ALPHA-HYDROXYSTEROID DEHYDROGENASE"/>
    <property type="match status" value="1"/>
</dbReference>
<dbReference type="Gene3D" id="3.40.50.720">
    <property type="entry name" value="NAD(P)-binding Rossmann-like Domain"/>
    <property type="match status" value="1"/>
</dbReference>
<dbReference type="RefSeq" id="WP_346762304.1">
    <property type="nucleotide sequence ID" value="NZ_JAUJEB010000012.1"/>
</dbReference>
<dbReference type="Pfam" id="PF13561">
    <property type="entry name" value="adh_short_C2"/>
    <property type="match status" value="1"/>
</dbReference>
<keyword evidence="2" id="KW-0521">NADP</keyword>
<dbReference type="PRINTS" id="PR00080">
    <property type="entry name" value="SDRFAMILY"/>
</dbReference>
<dbReference type="EMBL" id="JAUJEB010000012">
    <property type="protein sequence ID" value="MDN5216966.1"/>
    <property type="molecule type" value="Genomic_DNA"/>
</dbReference>
<gene>
    <name evidence="4" type="ORF">QQ020_33150</name>
</gene>
<keyword evidence="5" id="KW-1185">Reference proteome</keyword>
<dbReference type="Proteomes" id="UP001172083">
    <property type="component" value="Unassembled WGS sequence"/>
</dbReference>
<keyword evidence="3" id="KW-0560">Oxidoreductase</keyword>
<dbReference type="SUPFAM" id="SSF51735">
    <property type="entry name" value="NAD(P)-binding Rossmann-fold domains"/>
    <property type="match status" value="1"/>
</dbReference>